<feature type="domain" description="PAP-associated" evidence="3">
    <location>
        <begin position="206"/>
        <end position="234"/>
    </location>
</feature>
<dbReference type="RefSeq" id="XP_029232480.1">
    <property type="nucleotide sequence ID" value="XM_029367407.1"/>
</dbReference>
<dbReference type="AlphaFoldDB" id="A0A422QBC2"/>
<dbReference type="Gene3D" id="3.30.460.10">
    <property type="entry name" value="Beta Polymerase, domain 2"/>
    <property type="match status" value="1"/>
</dbReference>
<dbReference type="GO" id="GO:0005739">
    <property type="term" value="C:mitochondrion"/>
    <property type="evidence" value="ECO:0007669"/>
    <property type="project" value="UniProtKB-ARBA"/>
</dbReference>
<feature type="domain" description="Poly(A) RNA polymerase mitochondrial-like central palm" evidence="4">
    <location>
        <begin position="14"/>
        <end position="138"/>
    </location>
</feature>
<keyword evidence="2" id="KW-0460">Magnesium</keyword>
<dbReference type="InterPro" id="IPR043519">
    <property type="entry name" value="NT_sf"/>
</dbReference>
<dbReference type="SUPFAM" id="SSF81631">
    <property type="entry name" value="PAP/OAS1 substrate-binding domain"/>
    <property type="match status" value="1"/>
</dbReference>
<dbReference type="InterPro" id="IPR002058">
    <property type="entry name" value="PAP_assoc"/>
</dbReference>
<dbReference type="GO" id="GO:0046872">
    <property type="term" value="F:metal ion binding"/>
    <property type="evidence" value="ECO:0007669"/>
    <property type="project" value="UniProtKB-KW"/>
</dbReference>
<keyword evidence="6" id="KW-1185">Reference proteome</keyword>
<dbReference type="GO" id="GO:0031499">
    <property type="term" value="C:TRAMP complex"/>
    <property type="evidence" value="ECO:0007669"/>
    <property type="project" value="TreeGrafter"/>
</dbReference>
<dbReference type="PANTHER" id="PTHR23092:SF15">
    <property type="entry name" value="INACTIVE NON-CANONICAL POLY(A) RNA POLYMERASE PROTEIN TRF4-2-RELATED"/>
    <property type="match status" value="1"/>
</dbReference>
<dbReference type="Gene3D" id="1.10.1410.10">
    <property type="match status" value="1"/>
</dbReference>
<comment type="caution">
    <text evidence="5">The sequence shown here is derived from an EMBL/GenBank/DDBJ whole genome shotgun (WGS) entry which is preliminary data.</text>
</comment>
<dbReference type="GO" id="GO:1990817">
    <property type="term" value="F:poly(A) RNA polymerase activity"/>
    <property type="evidence" value="ECO:0007669"/>
    <property type="project" value="InterPro"/>
</dbReference>
<dbReference type="InterPro" id="IPR054708">
    <property type="entry name" value="MTPAP-like_central"/>
</dbReference>
<dbReference type="Pfam" id="PF03828">
    <property type="entry name" value="PAP_assoc"/>
    <property type="match status" value="1"/>
</dbReference>
<organism evidence="5 6">
    <name type="scientific">Trypanosoma conorhini</name>
    <dbReference type="NCBI Taxonomy" id="83891"/>
    <lineage>
        <taxon>Eukaryota</taxon>
        <taxon>Discoba</taxon>
        <taxon>Euglenozoa</taxon>
        <taxon>Kinetoplastea</taxon>
        <taxon>Metakinetoplastina</taxon>
        <taxon>Trypanosomatida</taxon>
        <taxon>Trypanosomatidae</taxon>
        <taxon>Trypanosoma</taxon>
    </lineage>
</organism>
<dbReference type="Pfam" id="PF22600">
    <property type="entry name" value="MTPAP-like_central"/>
    <property type="match status" value="1"/>
</dbReference>
<dbReference type="Proteomes" id="UP000284403">
    <property type="component" value="Unassembled WGS sequence"/>
</dbReference>
<dbReference type="SUPFAM" id="SSF81301">
    <property type="entry name" value="Nucleotidyltransferase"/>
    <property type="match status" value="1"/>
</dbReference>
<evidence type="ECO:0000313" key="6">
    <source>
        <dbReference type="Proteomes" id="UP000284403"/>
    </source>
</evidence>
<name>A0A422QBC2_9TRYP</name>
<reference evidence="5 6" key="1">
    <citation type="journal article" date="2018" name="BMC Genomics">
        <title>Genomic comparison of Trypanosoma conorhini and Trypanosoma rangeli to Trypanosoma cruzi strains of high and low virulence.</title>
        <authorList>
            <person name="Bradwell K.R."/>
            <person name="Koparde V.N."/>
            <person name="Matveyev A.V."/>
            <person name="Serrano M.G."/>
            <person name="Alves J.M."/>
            <person name="Parikh H."/>
            <person name="Huang B."/>
            <person name="Lee V."/>
            <person name="Espinosa-Alvarez O."/>
            <person name="Ortiz P.A."/>
            <person name="Costa-Martins A.G."/>
            <person name="Teixeira M.M."/>
            <person name="Buck G.A."/>
        </authorList>
    </citation>
    <scope>NUCLEOTIDE SEQUENCE [LARGE SCALE GENOMIC DNA]</scope>
    <source>
        <strain evidence="5 6">025E</strain>
    </source>
</reference>
<evidence type="ECO:0000259" key="4">
    <source>
        <dbReference type="Pfam" id="PF22600"/>
    </source>
</evidence>
<protein>
    <submittedName>
        <fullName evidence="5">DNA polymerase sigma-like protein</fullName>
    </submittedName>
</protein>
<evidence type="ECO:0000313" key="5">
    <source>
        <dbReference type="EMBL" id="RNF27274.1"/>
    </source>
</evidence>
<dbReference type="EMBL" id="MKKU01000011">
    <property type="protein sequence ID" value="RNF27274.1"/>
    <property type="molecule type" value="Genomic_DNA"/>
</dbReference>
<dbReference type="GO" id="GO:0043634">
    <property type="term" value="P:polyadenylation-dependent ncRNA catabolic process"/>
    <property type="evidence" value="ECO:0007669"/>
    <property type="project" value="TreeGrafter"/>
</dbReference>
<dbReference type="OrthoDB" id="273917at2759"/>
<keyword evidence="1" id="KW-0479">Metal-binding</keyword>
<dbReference type="GO" id="GO:0005730">
    <property type="term" value="C:nucleolus"/>
    <property type="evidence" value="ECO:0007669"/>
    <property type="project" value="TreeGrafter"/>
</dbReference>
<gene>
    <name evidence="5" type="ORF">Tco025E_00465</name>
</gene>
<accession>A0A422QBC2</accession>
<dbReference type="InterPro" id="IPR045862">
    <property type="entry name" value="Trf4-like"/>
</dbReference>
<evidence type="ECO:0000259" key="3">
    <source>
        <dbReference type="Pfam" id="PF03828"/>
    </source>
</evidence>
<dbReference type="GO" id="GO:0003729">
    <property type="term" value="F:mRNA binding"/>
    <property type="evidence" value="ECO:0007669"/>
    <property type="project" value="TreeGrafter"/>
</dbReference>
<dbReference type="GO" id="GO:0031123">
    <property type="term" value="P:RNA 3'-end processing"/>
    <property type="evidence" value="ECO:0007669"/>
    <property type="project" value="TreeGrafter"/>
</dbReference>
<sequence>MNYALSALDMFAVAFGSWRTGLSTPSSDMDFVAMQRSSIMPPGSGSSAVCHKRGDKVTESQLLEPSLLDPVNTSSMSRRERSRRFSGALRLVGTHLRSSAAFCSVQGIPRAKVPIVKALHRGGKRVDVSFLMDGVKSTQFLCEEFKKPQFSLARGIIILVKALVASWSLGDPSVGGLGSFPISIMVLWFLHAEAARRCPPEFRKSYAVCLVKFLKYYAREFDYRRTAIDYANKRLPGKEPTAELCIINPLNPGSNCAAAATLFGSRVVPKFDEAYTLFSRLVYTLDDAAVDKALLDTFGGLIGHTRVQCAQLLGLEKERQLHGEEAGPQHRWETATSLYAGDPLGDV</sequence>
<evidence type="ECO:0000256" key="2">
    <source>
        <dbReference type="ARBA" id="ARBA00022842"/>
    </source>
</evidence>
<proteinExistence type="predicted"/>
<dbReference type="GeneID" id="40314076"/>
<evidence type="ECO:0000256" key="1">
    <source>
        <dbReference type="ARBA" id="ARBA00022723"/>
    </source>
</evidence>
<dbReference type="PANTHER" id="PTHR23092">
    <property type="entry name" value="POLY(A) RNA POLYMERASE"/>
    <property type="match status" value="1"/>
</dbReference>